<reference evidence="2" key="2">
    <citation type="submission" date="2025-09" db="UniProtKB">
        <authorList>
            <consortium name="Ensembl"/>
        </authorList>
    </citation>
    <scope>IDENTIFICATION</scope>
</reference>
<keyword evidence="1" id="KW-0472">Membrane</keyword>
<dbReference type="Proteomes" id="UP000694428">
    <property type="component" value="Unplaced"/>
</dbReference>
<proteinExistence type="predicted"/>
<sequence>PSAQALLQVVLGVLASPALLSFAKCAAGLRGQEGPFAFPSPSEAPFPEPGAGDVCIFFFAISTFMVTVWFV</sequence>
<keyword evidence="3" id="KW-1185">Reference proteome</keyword>
<protein>
    <submittedName>
        <fullName evidence="2">Uncharacterized protein</fullName>
    </submittedName>
</protein>
<keyword evidence="1" id="KW-1133">Transmembrane helix</keyword>
<dbReference type="Ensembl" id="ENSPSTT00000003823.1">
    <property type="protein sequence ID" value="ENSPSTP00000003644.1"/>
    <property type="gene ID" value="ENSPSTG00000002659.1"/>
</dbReference>
<organism evidence="2 3">
    <name type="scientific">Pavo cristatus</name>
    <name type="common">Indian peafowl</name>
    <name type="synonym">Blue peafowl</name>
    <dbReference type="NCBI Taxonomy" id="9049"/>
    <lineage>
        <taxon>Eukaryota</taxon>
        <taxon>Metazoa</taxon>
        <taxon>Chordata</taxon>
        <taxon>Craniata</taxon>
        <taxon>Vertebrata</taxon>
        <taxon>Euteleostomi</taxon>
        <taxon>Archelosauria</taxon>
        <taxon>Archosauria</taxon>
        <taxon>Dinosauria</taxon>
        <taxon>Saurischia</taxon>
        <taxon>Theropoda</taxon>
        <taxon>Coelurosauria</taxon>
        <taxon>Aves</taxon>
        <taxon>Neognathae</taxon>
        <taxon>Galloanserae</taxon>
        <taxon>Galliformes</taxon>
        <taxon>Phasianidae</taxon>
        <taxon>Phasianinae</taxon>
        <taxon>Pavo</taxon>
    </lineage>
</organism>
<reference evidence="2" key="1">
    <citation type="submission" date="2025-08" db="UniProtKB">
        <authorList>
            <consortium name="Ensembl"/>
        </authorList>
    </citation>
    <scope>IDENTIFICATION</scope>
</reference>
<accession>A0A8C9EP22</accession>
<feature type="transmembrane region" description="Helical" evidence="1">
    <location>
        <begin position="49"/>
        <end position="70"/>
    </location>
</feature>
<dbReference type="AlphaFoldDB" id="A0A8C9EP22"/>
<evidence type="ECO:0000313" key="2">
    <source>
        <dbReference type="Ensembl" id="ENSPSTP00000003644.1"/>
    </source>
</evidence>
<name>A0A8C9EP22_PAVCR</name>
<evidence type="ECO:0000313" key="3">
    <source>
        <dbReference type="Proteomes" id="UP000694428"/>
    </source>
</evidence>
<keyword evidence="1" id="KW-0812">Transmembrane</keyword>
<evidence type="ECO:0000256" key="1">
    <source>
        <dbReference type="SAM" id="Phobius"/>
    </source>
</evidence>